<sequence length="196" mass="23366">MLNVNIEPNQIRTVWNHNNKRHHQQSNQIRTVDIVWTSQQTLVHQQSNQIRTVVLRKYHIVWTSQQQTLAHQQSNQIRTVVLRKYHIVWTSQQQTLAHQQSNQIRTVVLKLHCLDITTTNVSASTIKSNTNCCVKYELKYQTSQQQTLAHQQSNQIRTVVLRKYHIVWTSQQQTLSYQQSNQRYRINNQIKYELLC</sequence>
<dbReference type="EMBL" id="CACVKT020001761">
    <property type="protein sequence ID" value="CAC5371432.1"/>
    <property type="molecule type" value="Genomic_DNA"/>
</dbReference>
<gene>
    <name evidence="1" type="ORF">MCOR_9888</name>
</gene>
<protein>
    <submittedName>
        <fullName evidence="1">Uncharacterized protein</fullName>
    </submittedName>
</protein>
<evidence type="ECO:0000313" key="2">
    <source>
        <dbReference type="Proteomes" id="UP000507470"/>
    </source>
</evidence>
<organism evidence="1 2">
    <name type="scientific">Mytilus coruscus</name>
    <name type="common">Sea mussel</name>
    <dbReference type="NCBI Taxonomy" id="42192"/>
    <lineage>
        <taxon>Eukaryota</taxon>
        <taxon>Metazoa</taxon>
        <taxon>Spiralia</taxon>
        <taxon>Lophotrochozoa</taxon>
        <taxon>Mollusca</taxon>
        <taxon>Bivalvia</taxon>
        <taxon>Autobranchia</taxon>
        <taxon>Pteriomorphia</taxon>
        <taxon>Mytilida</taxon>
        <taxon>Mytiloidea</taxon>
        <taxon>Mytilidae</taxon>
        <taxon>Mytilinae</taxon>
        <taxon>Mytilus</taxon>
    </lineage>
</organism>
<dbReference type="Proteomes" id="UP000507470">
    <property type="component" value="Unassembled WGS sequence"/>
</dbReference>
<keyword evidence="2" id="KW-1185">Reference proteome</keyword>
<accession>A0A6J8APH0</accession>
<name>A0A6J8APH0_MYTCO</name>
<evidence type="ECO:0000313" key="1">
    <source>
        <dbReference type="EMBL" id="CAC5371432.1"/>
    </source>
</evidence>
<proteinExistence type="predicted"/>
<dbReference type="AlphaFoldDB" id="A0A6J8APH0"/>
<reference evidence="1 2" key="1">
    <citation type="submission" date="2020-06" db="EMBL/GenBank/DDBJ databases">
        <authorList>
            <person name="Li R."/>
            <person name="Bekaert M."/>
        </authorList>
    </citation>
    <scope>NUCLEOTIDE SEQUENCE [LARGE SCALE GENOMIC DNA]</scope>
    <source>
        <strain evidence="2">wild</strain>
    </source>
</reference>